<dbReference type="InterPro" id="IPR050256">
    <property type="entry name" value="Glycosyltransferase_2"/>
</dbReference>
<keyword evidence="3" id="KW-0328">Glycosyltransferase</keyword>
<evidence type="ECO:0000256" key="9">
    <source>
        <dbReference type="SAM" id="MobiDB-lite"/>
    </source>
</evidence>
<evidence type="ECO:0000256" key="2">
    <source>
        <dbReference type="ARBA" id="ARBA00022475"/>
    </source>
</evidence>
<dbReference type="CDD" id="cd04187">
    <property type="entry name" value="DPM1_like_bac"/>
    <property type="match status" value="1"/>
</dbReference>
<dbReference type="SUPFAM" id="SSF53448">
    <property type="entry name" value="Nucleotide-diphospho-sugar transferases"/>
    <property type="match status" value="1"/>
</dbReference>
<keyword evidence="2" id="KW-1003">Cell membrane</keyword>
<evidence type="ECO:0000256" key="6">
    <source>
        <dbReference type="ARBA" id="ARBA00022989"/>
    </source>
</evidence>
<keyword evidence="7 10" id="KW-0472">Membrane</keyword>
<accession>A0A936TE33</accession>
<protein>
    <submittedName>
        <fullName evidence="12">Glycosyltransferase family 2 protein</fullName>
    </submittedName>
</protein>
<evidence type="ECO:0000256" key="3">
    <source>
        <dbReference type="ARBA" id="ARBA00022676"/>
    </source>
</evidence>
<comment type="caution">
    <text evidence="12">The sequence shown here is derived from an EMBL/GenBank/DDBJ whole genome shotgun (WGS) entry which is preliminary data.</text>
</comment>
<sequence>MMAETPGCTAHAPPARRPVLSVVAPVFDEAAAIGEFHRRLIAALDHLDDISPDRCEVVYVDDGSTDGSDAELAALVDADPRVGVVTLSRNFGHQVAITAGLDRSGGDAVVIIDSDLQDPPELIAELVTQWRLGAQVVHAVRNERRGESRFKVATAKWFYRGIRRLTDLDIQLDAGDYRLLDRQVVEVLTSMRERHRFVRGMVAWAGFRQVCVAYDRSARYAGTTKYSMGRMVRLAINAVTSFSFVPLQLATLVGFLVATAALVAVPIVIVARALGSPFLSGQTTVLLVVLGLGGLQMMFLGVIGEYVGRIVEEVKARPLYVVVPQEHDDAGPVGDEPPDAAPALDKPAGDNRARHEEPS</sequence>
<feature type="region of interest" description="Disordered" evidence="9">
    <location>
        <begin position="327"/>
        <end position="359"/>
    </location>
</feature>
<keyword evidence="6 10" id="KW-1133">Transmembrane helix</keyword>
<dbReference type="FunFam" id="3.90.550.10:FF:000079">
    <property type="entry name" value="Probable glycosyl transferase"/>
    <property type="match status" value="1"/>
</dbReference>
<reference evidence="12 13" key="1">
    <citation type="submission" date="2020-10" db="EMBL/GenBank/DDBJ databases">
        <title>Connecting structure to function with the recovery of over 1000 high-quality activated sludge metagenome-assembled genomes encoding full-length rRNA genes using long-read sequencing.</title>
        <authorList>
            <person name="Singleton C.M."/>
            <person name="Petriglieri F."/>
            <person name="Kristensen J.M."/>
            <person name="Kirkegaard R.H."/>
            <person name="Michaelsen T.Y."/>
            <person name="Andersen M.H."/>
            <person name="Karst S.M."/>
            <person name="Dueholm M.S."/>
            <person name="Nielsen P.H."/>
            <person name="Albertsen M."/>
        </authorList>
    </citation>
    <scope>NUCLEOTIDE SEQUENCE [LARGE SCALE GENOMIC DNA]</scope>
    <source>
        <strain evidence="12">Lyne_18-Q3-R50-59_MAXAC.006</strain>
    </source>
</reference>
<evidence type="ECO:0000313" key="12">
    <source>
        <dbReference type="EMBL" id="MBK9298271.1"/>
    </source>
</evidence>
<evidence type="ECO:0000256" key="10">
    <source>
        <dbReference type="SAM" id="Phobius"/>
    </source>
</evidence>
<dbReference type="AlphaFoldDB" id="A0A936TE33"/>
<dbReference type="GO" id="GO:0005886">
    <property type="term" value="C:plasma membrane"/>
    <property type="evidence" value="ECO:0007669"/>
    <property type="project" value="UniProtKB-SubCell"/>
</dbReference>
<dbReference type="Proteomes" id="UP000727993">
    <property type="component" value="Unassembled WGS sequence"/>
</dbReference>
<evidence type="ECO:0000256" key="5">
    <source>
        <dbReference type="ARBA" id="ARBA00022692"/>
    </source>
</evidence>
<organism evidence="12 13">
    <name type="scientific">Candidatus Neomicrothrix subdominans</name>
    <dbReference type="NCBI Taxonomy" id="2954438"/>
    <lineage>
        <taxon>Bacteria</taxon>
        <taxon>Bacillati</taxon>
        <taxon>Actinomycetota</taxon>
        <taxon>Acidimicrobiia</taxon>
        <taxon>Acidimicrobiales</taxon>
        <taxon>Microthrixaceae</taxon>
        <taxon>Candidatus Neomicrothrix</taxon>
    </lineage>
</organism>
<evidence type="ECO:0000256" key="1">
    <source>
        <dbReference type="ARBA" id="ARBA00004651"/>
    </source>
</evidence>
<feature type="domain" description="Glycosyltransferase 2-like" evidence="11">
    <location>
        <begin position="21"/>
        <end position="186"/>
    </location>
</feature>
<keyword evidence="4" id="KW-0808">Transferase</keyword>
<proteinExistence type="inferred from homology"/>
<gene>
    <name evidence="12" type="ORF">IPN02_15815</name>
</gene>
<dbReference type="InterPro" id="IPR029044">
    <property type="entry name" value="Nucleotide-diphossugar_trans"/>
</dbReference>
<evidence type="ECO:0000256" key="7">
    <source>
        <dbReference type="ARBA" id="ARBA00023136"/>
    </source>
</evidence>
<feature type="transmembrane region" description="Helical" evidence="10">
    <location>
        <begin position="234"/>
        <end position="265"/>
    </location>
</feature>
<feature type="compositionally biased region" description="Basic and acidic residues" evidence="9">
    <location>
        <begin position="347"/>
        <end position="359"/>
    </location>
</feature>
<feature type="transmembrane region" description="Helical" evidence="10">
    <location>
        <begin position="285"/>
        <end position="307"/>
    </location>
</feature>
<dbReference type="EMBL" id="JADJZA010000008">
    <property type="protein sequence ID" value="MBK9298271.1"/>
    <property type="molecule type" value="Genomic_DNA"/>
</dbReference>
<dbReference type="GO" id="GO:0016757">
    <property type="term" value="F:glycosyltransferase activity"/>
    <property type="evidence" value="ECO:0007669"/>
    <property type="project" value="UniProtKB-KW"/>
</dbReference>
<dbReference type="InterPro" id="IPR001173">
    <property type="entry name" value="Glyco_trans_2-like"/>
</dbReference>
<name>A0A936TE33_9ACTN</name>
<comment type="subcellular location">
    <subcellularLocation>
        <location evidence="1">Cell membrane</location>
        <topology evidence="1">Multi-pass membrane protein</topology>
    </subcellularLocation>
</comment>
<dbReference type="Gene3D" id="3.90.550.10">
    <property type="entry name" value="Spore Coat Polysaccharide Biosynthesis Protein SpsA, Chain A"/>
    <property type="match status" value="1"/>
</dbReference>
<dbReference type="PANTHER" id="PTHR48090">
    <property type="entry name" value="UNDECAPRENYL-PHOSPHATE 4-DEOXY-4-FORMAMIDO-L-ARABINOSE TRANSFERASE-RELATED"/>
    <property type="match status" value="1"/>
</dbReference>
<comment type="similarity">
    <text evidence="8">Belongs to the glycosyltransferase 2 family. GtrB subfamily.</text>
</comment>
<evidence type="ECO:0000313" key="13">
    <source>
        <dbReference type="Proteomes" id="UP000727993"/>
    </source>
</evidence>
<dbReference type="PANTHER" id="PTHR48090:SF1">
    <property type="entry name" value="PROPHAGE BACTOPRENOL GLUCOSYL TRANSFERASE HOMOLOG"/>
    <property type="match status" value="1"/>
</dbReference>
<evidence type="ECO:0000256" key="8">
    <source>
        <dbReference type="ARBA" id="ARBA00038152"/>
    </source>
</evidence>
<dbReference type="Pfam" id="PF00535">
    <property type="entry name" value="Glycos_transf_2"/>
    <property type="match status" value="1"/>
</dbReference>
<evidence type="ECO:0000259" key="11">
    <source>
        <dbReference type="Pfam" id="PF00535"/>
    </source>
</evidence>
<keyword evidence="5 10" id="KW-0812">Transmembrane</keyword>
<evidence type="ECO:0000256" key="4">
    <source>
        <dbReference type="ARBA" id="ARBA00022679"/>
    </source>
</evidence>